<evidence type="ECO:0000313" key="1">
    <source>
        <dbReference type="EMBL" id="JAD47951.1"/>
    </source>
</evidence>
<protein>
    <submittedName>
        <fullName evidence="1">Uncharacterized protein</fullName>
    </submittedName>
</protein>
<reference evidence="1" key="2">
    <citation type="journal article" date="2015" name="Data Brief">
        <title>Shoot transcriptome of the giant reed, Arundo donax.</title>
        <authorList>
            <person name="Barrero R.A."/>
            <person name="Guerrero F.D."/>
            <person name="Moolhuijzen P."/>
            <person name="Goolsby J.A."/>
            <person name="Tidwell J."/>
            <person name="Bellgard S.E."/>
            <person name="Bellgard M.I."/>
        </authorList>
    </citation>
    <scope>NUCLEOTIDE SEQUENCE</scope>
    <source>
        <tissue evidence="1">Shoot tissue taken approximately 20 cm above the soil surface</tissue>
    </source>
</reference>
<name>A0A0A9AA42_ARUDO</name>
<accession>A0A0A9AA42</accession>
<proteinExistence type="predicted"/>
<dbReference type="AlphaFoldDB" id="A0A0A9AA42"/>
<reference evidence="1" key="1">
    <citation type="submission" date="2014-09" db="EMBL/GenBank/DDBJ databases">
        <authorList>
            <person name="Magalhaes I.L.F."/>
            <person name="Oliveira U."/>
            <person name="Santos F.R."/>
            <person name="Vidigal T.H.D.A."/>
            <person name="Brescovit A.D."/>
            <person name="Santos A.J."/>
        </authorList>
    </citation>
    <scope>NUCLEOTIDE SEQUENCE</scope>
    <source>
        <tissue evidence="1">Shoot tissue taken approximately 20 cm above the soil surface</tissue>
    </source>
</reference>
<organism evidence="1">
    <name type="scientific">Arundo donax</name>
    <name type="common">Giant reed</name>
    <name type="synonym">Donax arundinaceus</name>
    <dbReference type="NCBI Taxonomy" id="35708"/>
    <lineage>
        <taxon>Eukaryota</taxon>
        <taxon>Viridiplantae</taxon>
        <taxon>Streptophyta</taxon>
        <taxon>Embryophyta</taxon>
        <taxon>Tracheophyta</taxon>
        <taxon>Spermatophyta</taxon>
        <taxon>Magnoliopsida</taxon>
        <taxon>Liliopsida</taxon>
        <taxon>Poales</taxon>
        <taxon>Poaceae</taxon>
        <taxon>PACMAD clade</taxon>
        <taxon>Arundinoideae</taxon>
        <taxon>Arundineae</taxon>
        <taxon>Arundo</taxon>
    </lineage>
</organism>
<sequence length="55" mass="6604">MWIAIWWQIIMPWHKRIGVLPVENIHWAGPRQTLPPIYNTLSENQAPRNRFSIII</sequence>
<dbReference type="EMBL" id="GBRH01249944">
    <property type="protein sequence ID" value="JAD47951.1"/>
    <property type="molecule type" value="Transcribed_RNA"/>
</dbReference>